<dbReference type="EMBL" id="CH964232">
    <property type="protein sequence ID" value="KRF99345.1"/>
    <property type="molecule type" value="Genomic_DNA"/>
</dbReference>
<organism evidence="2 3">
    <name type="scientific">Drosophila willistoni</name>
    <name type="common">Fruit fly</name>
    <dbReference type="NCBI Taxonomy" id="7260"/>
    <lineage>
        <taxon>Eukaryota</taxon>
        <taxon>Metazoa</taxon>
        <taxon>Ecdysozoa</taxon>
        <taxon>Arthropoda</taxon>
        <taxon>Hexapoda</taxon>
        <taxon>Insecta</taxon>
        <taxon>Pterygota</taxon>
        <taxon>Neoptera</taxon>
        <taxon>Endopterygota</taxon>
        <taxon>Diptera</taxon>
        <taxon>Brachycera</taxon>
        <taxon>Muscomorpha</taxon>
        <taxon>Ephydroidea</taxon>
        <taxon>Drosophilidae</taxon>
        <taxon>Drosophila</taxon>
        <taxon>Sophophora</taxon>
    </lineage>
</organism>
<dbReference type="InterPro" id="IPR004119">
    <property type="entry name" value="EcKL"/>
</dbReference>
<dbReference type="eggNOG" id="ENOG502RZD1">
    <property type="taxonomic scope" value="Eukaryota"/>
</dbReference>
<evidence type="ECO:0000259" key="1">
    <source>
        <dbReference type="SMART" id="SM00587"/>
    </source>
</evidence>
<gene>
    <name evidence="2" type="primary">Dwil\GK11731</name>
    <name evidence="2" type="ORF">Dwil_GK11731</name>
</gene>
<dbReference type="AlphaFoldDB" id="A0A0Q9X2L8"/>
<name>A0A0Q9X2L8_DROWI</name>
<evidence type="ECO:0000313" key="2">
    <source>
        <dbReference type="EMBL" id="KRF99345.1"/>
    </source>
</evidence>
<dbReference type="SMART" id="SM00587">
    <property type="entry name" value="CHK"/>
    <property type="match status" value="1"/>
</dbReference>
<accession>A0A0Q9X2L8</accession>
<reference evidence="2 3" key="1">
    <citation type="journal article" date="2007" name="Nature">
        <title>Evolution of genes and genomes on the Drosophila phylogeny.</title>
        <authorList>
            <consortium name="Drosophila 12 Genomes Consortium"/>
            <person name="Clark A.G."/>
            <person name="Eisen M.B."/>
            <person name="Smith D.R."/>
            <person name="Bergman C.M."/>
            <person name="Oliver B."/>
            <person name="Markow T.A."/>
            <person name="Kaufman T.C."/>
            <person name="Kellis M."/>
            <person name="Gelbart W."/>
            <person name="Iyer V.N."/>
            <person name="Pollard D.A."/>
            <person name="Sackton T.B."/>
            <person name="Larracuente A.M."/>
            <person name="Singh N.D."/>
            <person name="Abad J.P."/>
            <person name="Abt D.N."/>
            <person name="Adryan B."/>
            <person name="Aguade M."/>
            <person name="Akashi H."/>
            <person name="Anderson W.W."/>
            <person name="Aquadro C.F."/>
            <person name="Ardell D.H."/>
            <person name="Arguello R."/>
            <person name="Artieri C.G."/>
            <person name="Barbash D.A."/>
            <person name="Barker D."/>
            <person name="Barsanti P."/>
            <person name="Batterham P."/>
            <person name="Batzoglou S."/>
            <person name="Begun D."/>
            <person name="Bhutkar A."/>
            <person name="Blanco E."/>
            <person name="Bosak S.A."/>
            <person name="Bradley R.K."/>
            <person name="Brand A.D."/>
            <person name="Brent M.R."/>
            <person name="Brooks A.N."/>
            <person name="Brown R.H."/>
            <person name="Butlin R.K."/>
            <person name="Caggese C."/>
            <person name="Calvi B.R."/>
            <person name="Bernardo de Carvalho A."/>
            <person name="Caspi A."/>
            <person name="Castrezana S."/>
            <person name="Celniker S.E."/>
            <person name="Chang J.L."/>
            <person name="Chapple C."/>
            <person name="Chatterji S."/>
            <person name="Chinwalla A."/>
            <person name="Civetta A."/>
            <person name="Clifton S.W."/>
            <person name="Comeron J.M."/>
            <person name="Costello J.C."/>
            <person name="Coyne J.A."/>
            <person name="Daub J."/>
            <person name="David R.G."/>
            <person name="Delcher A.L."/>
            <person name="Delehaunty K."/>
            <person name="Do C.B."/>
            <person name="Ebling H."/>
            <person name="Edwards K."/>
            <person name="Eickbush T."/>
            <person name="Evans J.D."/>
            <person name="Filipski A."/>
            <person name="Findeiss S."/>
            <person name="Freyhult E."/>
            <person name="Fulton L."/>
            <person name="Fulton R."/>
            <person name="Garcia A.C."/>
            <person name="Gardiner A."/>
            <person name="Garfield D.A."/>
            <person name="Garvin B.E."/>
            <person name="Gibson G."/>
            <person name="Gilbert D."/>
            <person name="Gnerre S."/>
            <person name="Godfrey J."/>
            <person name="Good R."/>
            <person name="Gotea V."/>
            <person name="Gravely B."/>
            <person name="Greenberg A.J."/>
            <person name="Griffiths-Jones S."/>
            <person name="Gross S."/>
            <person name="Guigo R."/>
            <person name="Gustafson E.A."/>
            <person name="Haerty W."/>
            <person name="Hahn M.W."/>
            <person name="Halligan D.L."/>
            <person name="Halpern A.L."/>
            <person name="Halter G.M."/>
            <person name="Han M.V."/>
            <person name="Heger A."/>
            <person name="Hillier L."/>
            <person name="Hinrichs A.S."/>
            <person name="Holmes I."/>
            <person name="Hoskins R.A."/>
            <person name="Hubisz M.J."/>
            <person name="Hultmark D."/>
            <person name="Huntley M.A."/>
            <person name="Jaffe D.B."/>
            <person name="Jagadeeshan S."/>
            <person name="Jeck W.R."/>
            <person name="Johnson J."/>
            <person name="Jones C.D."/>
            <person name="Jordan W.C."/>
            <person name="Karpen G.H."/>
            <person name="Kataoka E."/>
            <person name="Keightley P.D."/>
            <person name="Kheradpour P."/>
            <person name="Kirkness E.F."/>
            <person name="Koerich L.B."/>
            <person name="Kristiansen K."/>
            <person name="Kudrna D."/>
            <person name="Kulathinal R.J."/>
            <person name="Kumar S."/>
            <person name="Kwok R."/>
            <person name="Lander E."/>
            <person name="Langley C.H."/>
            <person name="Lapoint R."/>
            <person name="Lazzaro B.P."/>
            <person name="Lee S.J."/>
            <person name="Levesque L."/>
            <person name="Li R."/>
            <person name="Lin C.F."/>
            <person name="Lin M.F."/>
            <person name="Lindblad-Toh K."/>
            <person name="Llopart A."/>
            <person name="Long M."/>
            <person name="Low L."/>
            <person name="Lozovsky E."/>
            <person name="Lu J."/>
            <person name="Luo M."/>
            <person name="Machado C.A."/>
            <person name="Makalowski W."/>
            <person name="Marzo M."/>
            <person name="Matsuda M."/>
            <person name="Matzkin L."/>
            <person name="McAllister B."/>
            <person name="McBride C.S."/>
            <person name="McKernan B."/>
            <person name="McKernan K."/>
            <person name="Mendez-Lago M."/>
            <person name="Minx P."/>
            <person name="Mollenhauer M.U."/>
            <person name="Montooth K."/>
            <person name="Mount S.M."/>
            <person name="Mu X."/>
            <person name="Myers E."/>
            <person name="Negre B."/>
            <person name="Newfeld S."/>
            <person name="Nielsen R."/>
            <person name="Noor M.A."/>
            <person name="O'Grady P."/>
            <person name="Pachter L."/>
            <person name="Papaceit M."/>
            <person name="Parisi M.J."/>
            <person name="Parisi M."/>
            <person name="Parts L."/>
            <person name="Pedersen J.S."/>
            <person name="Pesole G."/>
            <person name="Phillippy A.M."/>
            <person name="Ponting C.P."/>
            <person name="Pop M."/>
            <person name="Porcelli D."/>
            <person name="Powell J.R."/>
            <person name="Prohaska S."/>
            <person name="Pruitt K."/>
            <person name="Puig M."/>
            <person name="Quesneville H."/>
            <person name="Ram K.R."/>
            <person name="Rand D."/>
            <person name="Rasmussen M.D."/>
            <person name="Reed L.K."/>
            <person name="Reenan R."/>
            <person name="Reily A."/>
            <person name="Remington K.A."/>
            <person name="Rieger T.T."/>
            <person name="Ritchie M.G."/>
            <person name="Robin C."/>
            <person name="Rogers Y.H."/>
            <person name="Rohde C."/>
            <person name="Rozas J."/>
            <person name="Rubenfield M.J."/>
            <person name="Ruiz A."/>
            <person name="Russo S."/>
            <person name="Salzberg S.L."/>
            <person name="Sanchez-Gracia A."/>
            <person name="Saranga D.J."/>
            <person name="Sato H."/>
            <person name="Schaeffer S.W."/>
            <person name="Schatz M.C."/>
            <person name="Schlenke T."/>
            <person name="Schwartz R."/>
            <person name="Segarra C."/>
            <person name="Singh R.S."/>
            <person name="Sirot L."/>
            <person name="Sirota M."/>
            <person name="Sisneros N.B."/>
            <person name="Smith C.D."/>
            <person name="Smith T.F."/>
            <person name="Spieth J."/>
            <person name="Stage D.E."/>
            <person name="Stark A."/>
            <person name="Stephan W."/>
            <person name="Strausberg R.L."/>
            <person name="Strempel S."/>
            <person name="Sturgill D."/>
            <person name="Sutton G."/>
            <person name="Sutton G.G."/>
            <person name="Tao W."/>
            <person name="Teichmann S."/>
            <person name="Tobari Y.N."/>
            <person name="Tomimura Y."/>
            <person name="Tsolas J.M."/>
            <person name="Valente V.L."/>
            <person name="Venter E."/>
            <person name="Venter J.C."/>
            <person name="Vicario S."/>
            <person name="Vieira F.G."/>
            <person name="Vilella A.J."/>
            <person name="Villasante A."/>
            <person name="Walenz B."/>
            <person name="Wang J."/>
            <person name="Wasserman M."/>
            <person name="Watts T."/>
            <person name="Wilson D."/>
            <person name="Wilson R.K."/>
            <person name="Wing R.A."/>
            <person name="Wolfner M.F."/>
            <person name="Wong A."/>
            <person name="Wong G.K."/>
            <person name="Wu C.I."/>
            <person name="Wu G."/>
            <person name="Yamamoto D."/>
            <person name="Yang H.P."/>
            <person name="Yang S.P."/>
            <person name="Yorke J.A."/>
            <person name="Yoshida K."/>
            <person name="Zdobnov E."/>
            <person name="Zhang P."/>
            <person name="Zhang Y."/>
            <person name="Zimin A.V."/>
            <person name="Baldwin J."/>
            <person name="Abdouelleil A."/>
            <person name="Abdulkadir J."/>
            <person name="Abebe A."/>
            <person name="Abera B."/>
            <person name="Abreu J."/>
            <person name="Acer S.C."/>
            <person name="Aftuck L."/>
            <person name="Alexander A."/>
            <person name="An P."/>
            <person name="Anderson E."/>
            <person name="Anderson S."/>
            <person name="Arachi H."/>
            <person name="Azer M."/>
            <person name="Bachantsang P."/>
            <person name="Barry A."/>
            <person name="Bayul T."/>
            <person name="Berlin A."/>
            <person name="Bessette D."/>
            <person name="Bloom T."/>
            <person name="Blye J."/>
            <person name="Boguslavskiy L."/>
            <person name="Bonnet C."/>
            <person name="Boukhgalter B."/>
            <person name="Bourzgui I."/>
            <person name="Brown A."/>
            <person name="Cahill P."/>
            <person name="Channer S."/>
            <person name="Cheshatsang Y."/>
            <person name="Chuda L."/>
            <person name="Citroen M."/>
            <person name="Collymore A."/>
            <person name="Cooke P."/>
            <person name="Costello M."/>
            <person name="D'Aco K."/>
            <person name="Daza R."/>
            <person name="De Haan G."/>
            <person name="DeGray S."/>
            <person name="DeMaso C."/>
            <person name="Dhargay N."/>
            <person name="Dooley K."/>
            <person name="Dooley E."/>
            <person name="Doricent M."/>
            <person name="Dorje P."/>
            <person name="Dorjee K."/>
            <person name="Dupes A."/>
            <person name="Elong R."/>
            <person name="Falk J."/>
            <person name="Farina A."/>
            <person name="Faro S."/>
            <person name="Ferguson D."/>
            <person name="Fisher S."/>
            <person name="Foley C.D."/>
            <person name="Franke A."/>
            <person name="Friedrich D."/>
            <person name="Gadbois L."/>
            <person name="Gearin G."/>
            <person name="Gearin C.R."/>
            <person name="Giannoukos G."/>
            <person name="Goode T."/>
            <person name="Graham J."/>
            <person name="Grandbois E."/>
            <person name="Grewal S."/>
            <person name="Gyaltsen K."/>
            <person name="Hafez N."/>
            <person name="Hagos B."/>
            <person name="Hall J."/>
            <person name="Henson C."/>
            <person name="Hollinger A."/>
            <person name="Honan T."/>
            <person name="Huard M.D."/>
            <person name="Hughes L."/>
            <person name="Hurhula B."/>
            <person name="Husby M.E."/>
            <person name="Kamat A."/>
            <person name="Kanga B."/>
            <person name="Kashin S."/>
            <person name="Khazanovich D."/>
            <person name="Kisner P."/>
            <person name="Lance K."/>
            <person name="Lara M."/>
            <person name="Lee W."/>
            <person name="Lennon N."/>
            <person name="Letendre F."/>
            <person name="LeVine R."/>
            <person name="Lipovsky A."/>
            <person name="Liu X."/>
            <person name="Liu J."/>
            <person name="Liu S."/>
            <person name="Lokyitsang T."/>
            <person name="Lokyitsang Y."/>
            <person name="Lubonja R."/>
            <person name="Lui A."/>
            <person name="MacDonald P."/>
            <person name="Magnisalis V."/>
            <person name="Maru K."/>
            <person name="Matthews C."/>
            <person name="McCusker W."/>
            <person name="McDonough S."/>
            <person name="Mehta T."/>
            <person name="Meldrim J."/>
            <person name="Meneus L."/>
            <person name="Mihai O."/>
            <person name="Mihalev A."/>
            <person name="Mihova T."/>
            <person name="Mittelman R."/>
            <person name="Mlenga V."/>
            <person name="Montmayeur A."/>
            <person name="Mulrain L."/>
            <person name="Navidi A."/>
            <person name="Naylor J."/>
            <person name="Negash T."/>
            <person name="Nguyen T."/>
            <person name="Nguyen N."/>
            <person name="Nicol R."/>
            <person name="Norbu C."/>
            <person name="Norbu N."/>
            <person name="Novod N."/>
            <person name="O'Neill B."/>
            <person name="Osman S."/>
            <person name="Markiewicz E."/>
            <person name="Oyono O.L."/>
            <person name="Patti C."/>
            <person name="Phunkhang P."/>
            <person name="Pierre F."/>
            <person name="Priest M."/>
            <person name="Raghuraman S."/>
            <person name="Rege F."/>
            <person name="Reyes R."/>
            <person name="Rise C."/>
            <person name="Rogov P."/>
            <person name="Ross K."/>
            <person name="Ryan E."/>
            <person name="Settipalli S."/>
            <person name="Shea T."/>
            <person name="Sherpa N."/>
            <person name="Shi L."/>
            <person name="Shih D."/>
            <person name="Sparrow T."/>
            <person name="Spaulding J."/>
            <person name="Stalker J."/>
            <person name="Stange-Thomann N."/>
            <person name="Stavropoulos S."/>
            <person name="Stone C."/>
            <person name="Strader C."/>
            <person name="Tesfaye S."/>
            <person name="Thomson T."/>
            <person name="Thoulutsang Y."/>
            <person name="Thoulutsang D."/>
            <person name="Topham K."/>
            <person name="Topping I."/>
            <person name="Tsamla T."/>
            <person name="Vassiliev H."/>
            <person name="Vo A."/>
            <person name="Wangchuk T."/>
            <person name="Wangdi T."/>
            <person name="Weiand M."/>
            <person name="Wilkinson J."/>
            <person name="Wilson A."/>
            <person name="Yadav S."/>
            <person name="Young G."/>
            <person name="Yu Q."/>
            <person name="Zembek L."/>
            <person name="Zhong D."/>
            <person name="Zimmer A."/>
            <person name="Zwirko Z."/>
            <person name="Jaffe D.B."/>
            <person name="Alvarez P."/>
            <person name="Brockman W."/>
            <person name="Butler J."/>
            <person name="Chin C."/>
            <person name="Gnerre S."/>
            <person name="Grabherr M."/>
            <person name="Kleber M."/>
            <person name="Mauceli E."/>
            <person name="MacCallum I."/>
        </authorList>
    </citation>
    <scope>NUCLEOTIDE SEQUENCE [LARGE SCALE GENOMIC DNA]</scope>
    <source>
        <strain evidence="3">Tucson 14030-0811.24</strain>
    </source>
</reference>
<dbReference type="PANTHER" id="PTHR11012">
    <property type="entry name" value="PROTEIN KINASE-LIKE DOMAIN-CONTAINING"/>
    <property type="match status" value="1"/>
</dbReference>
<dbReference type="Pfam" id="PF02958">
    <property type="entry name" value="EcKL"/>
    <property type="match status" value="1"/>
</dbReference>
<protein>
    <recommendedName>
        <fullName evidence="1">CHK kinase-like domain-containing protein</fullName>
    </recommendedName>
</protein>
<dbReference type="OrthoDB" id="191037at2759"/>
<proteinExistence type="predicted"/>
<dbReference type="PANTHER" id="PTHR11012:SF6">
    <property type="entry name" value="CHK DOMAIN OV1-RELATED"/>
    <property type="match status" value="1"/>
</dbReference>
<keyword evidence="3" id="KW-1185">Reference proteome</keyword>
<dbReference type="InterPro" id="IPR011009">
    <property type="entry name" value="Kinase-like_dom_sf"/>
</dbReference>
<dbReference type="InterPro" id="IPR015897">
    <property type="entry name" value="CHK_kinase-like"/>
</dbReference>
<feature type="domain" description="CHK kinase-like" evidence="1">
    <location>
        <begin position="1"/>
        <end position="109"/>
    </location>
</feature>
<dbReference type="Proteomes" id="UP000007798">
    <property type="component" value="Unassembled WGS sequence"/>
</dbReference>
<evidence type="ECO:0000313" key="3">
    <source>
        <dbReference type="Proteomes" id="UP000007798"/>
    </source>
</evidence>
<sequence>MKRRTTKLYPVKSVPFCKFWDIKIPHHTPHKLLFSYAYCWSNNIMFQYDSSSDTIKDTYFVDFQLSKYANVANDLIYFLLSSTKLEDKISKFDHYIKYYHDKIVENLKLLKYTKPLPTLRELHMTILRHGTYGYSVATGVMGFVLLDPKDSGSLANLLKPSEPGDETLCPLHANPRYRKHIALVLPWLLNRGALAKS</sequence>
<dbReference type="STRING" id="7260.A0A0Q9X2L8"/>
<dbReference type="SUPFAM" id="SSF56112">
    <property type="entry name" value="Protein kinase-like (PK-like)"/>
    <property type="match status" value="1"/>
</dbReference>
<dbReference type="InParanoid" id="A0A0Q9X2L8"/>